<dbReference type="EMBL" id="CP006644">
    <property type="protein sequence ID" value="AHE56036.1"/>
    <property type="molecule type" value="Genomic_DNA"/>
</dbReference>
<dbReference type="Proteomes" id="UP000018851">
    <property type="component" value="Chromosome"/>
</dbReference>
<sequence>MEGRIIKLEAHMEHVREDLKSLADVPKDLATLTAHVAHLPSKGFIVSVLTTGVAVIGGLVLMADRIKNLF</sequence>
<keyword evidence="1" id="KW-0472">Membrane</keyword>
<gene>
    <name evidence="2" type="ORF">NX02_04295</name>
    <name evidence="3" type="ORF">NX02_22050</name>
</gene>
<feature type="transmembrane region" description="Helical" evidence="1">
    <location>
        <begin position="44"/>
        <end position="63"/>
    </location>
</feature>
<proteinExistence type="predicted"/>
<dbReference type="HOGENOM" id="CLU_2755813_0_0_5"/>
<accession>W0AG12</accession>
<dbReference type="KEGG" id="ssan:NX02_22050"/>
<evidence type="ECO:0000313" key="2">
    <source>
        <dbReference type="EMBL" id="AHE52607.1"/>
    </source>
</evidence>
<evidence type="ECO:0000256" key="1">
    <source>
        <dbReference type="SAM" id="Phobius"/>
    </source>
</evidence>
<evidence type="ECO:0000313" key="3">
    <source>
        <dbReference type="EMBL" id="AHE56036.1"/>
    </source>
</evidence>
<protein>
    <submittedName>
        <fullName evidence="3">Uncharacterized protein</fullName>
    </submittedName>
</protein>
<dbReference type="STRING" id="1123269.NX02_04295"/>
<dbReference type="KEGG" id="ssan:NX02_04295"/>
<name>W0AG12_9SPHN</name>
<keyword evidence="1" id="KW-0812">Transmembrane</keyword>
<keyword evidence="1" id="KW-1133">Transmembrane helix</keyword>
<dbReference type="AlphaFoldDB" id="W0AG12"/>
<dbReference type="PATRIC" id="fig|1123269.5.peg.4314"/>
<dbReference type="EMBL" id="CP006644">
    <property type="protein sequence ID" value="AHE52607.1"/>
    <property type="molecule type" value="Genomic_DNA"/>
</dbReference>
<keyword evidence="4" id="KW-1185">Reference proteome</keyword>
<organism evidence="3 4">
    <name type="scientific">Sphingomonas sanxanigenens DSM 19645 = NX02</name>
    <dbReference type="NCBI Taxonomy" id="1123269"/>
    <lineage>
        <taxon>Bacteria</taxon>
        <taxon>Pseudomonadati</taxon>
        <taxon>Pseudomonadota</taxon>
        <taxon>Alphaproteobacteria</taxon>
        <taxon>Sphingomonadales</taxon>
        <taxon>Sphingomonadaceae</taxon>
        <taxon>Sphingomonas</taxon>
    </lineage>
</organism>
<reference evidence="3 4" key="1">
    <citation type="submission" date="2013-07" db="EMBL/GenBank/DDBJ databases">
        <title>Completed genome of Sphingomonas sanxanigenens NX02.</title>
        <authorList>
            <person name="Ma T."/>
            <person name="Huang H."/>
            <person name="Wu M."/>
            <person name="Li X."/>
            <person name="Li G."/>
        </authorList>
    </citation>
    <scope>NUCLEOTIDE SEQUENCE [LARGE SCALE GENOMIC DNA]</scope>
    <source>
        <strain evidence="3 4">NX02</strain>
    </source>
</reference>
<evidence type="ECO:0000313" key="4">
    <source>
        <dbReference type="Proteomes" id="UP000018851"/>
    </source>
</evidence>